<comment type="caution">
    <text evidence="1">The sequence shown here is derived from an EMBL/GenBank/DDBJ whole genome shotgun (WGS) entry which is preliminary data.</text>
</comment>
<protein>
    <submittedName>
        <fullName evidence="1">Uncharacterized protein</fullName>
    </submittedName>
</protein>
<keyword evidence="2" id="KW-1185">Reference proteome</keyword>
<evidence type="ECO:0000313" key="2">
    <source>
        <dbReference type="Proteomes" id="UP000193218"/>
    </source>
</evidence>
<organism evidence="1 2">
    <name type="scientific">Kockovaella imperatae</name>
    <dbReference type="NCBI Taxonomy" id="4999"/>
    <lineage>
        <taxon>Eukaryota</taxon>
        <taxon>Fungi</taxon>
        <taxon>Dikarya</taxon>
        <taxon>Basidiomycota</taxon>
        <taxon>Agaricomycotina</taxon>
        <taxon>Tremellomycetes</taxon>
        <taxon>Tremellales</taxon>
        <taxon>Cuniculitremaceae</taxon>
        <taxon>Kockovaella</taxon>
    </lineage>
</organism>
<evidence type="ECO:0000313" key="1">
    <source>
        <dbReference type="EMBL" id="ORX38563.1"/>
    </source>
</evidence>
<dbReference type="GeneID" id="33559872"/>
<reference evidence="1 2" key="1">
    <citation type="submission" date="2017-03" db="EMBL/GenBank/DDBJ databases">
        <title>Widespread Adenine N6-methylation of Active Genes in Fungi.</title>
        <authorList>
            <consortium name="DOE Joint Genome Institute"/>
            <person name="Mondo S.J."/>
            <person name="Dannebaum R.O."/>
            <person name="Kuo R.C."/>
            <person name="Louie K.B."/>
            <person name="Bewick A.J."/>
            <person name="Labutti K."/>
            <person name="Haridas S."/>
            <person name="Kuo A."/>
            <person name="Salamov A."/>
            <person name="Ahrendt S.R."/>
            <person name="Lau R."/>
            <person name="Bowen B.P."/>
            <person name="Lipzen A."/>
            <person name="Sullivan W."/>
            <person name="Andreopoulos W.B."/>
            <person name="Clum A."/>
            <person name="Lindquist E."/>
            <person name="Daum C."/>
            <person name="Northen T.R."/>
            <person name="Ramamoorthy G."/>
            <person name="Schmitz R.J."/>
            <person name="Gryganskyi A."/>
            <person name="Culley D."/>
            <person name="Magnuson J."/>
            <person name="James T.Y."/>
            <person name="O'Malley M.A."/>
            <person name="Stajich J.E."/>
            <person name="Spatafora J.W."/>
            <person name="Visel A."/>
            <person name="Grigoriev I.V."/>
        </authorList>
    </citation>
    <scope>NUCLEOTIDE SEQUENCE [LARGE SCALE GENOMIC DNA]</scope>
    <source>
        <strain evidence="1 2">NRRL Y-17943</strain>
    </source>
</reference>
<accession>A0A1Y1UKI6</accession>
<sequence length="278" mass="30916">MKGLGYPSPPVRLYTYPESGEENGLPDQIELTRHTKQVPEGFESDWDRALTLLDSFGSERGWDSRNESHQEALLKAIAAEMVGSKPTELLFNQRDGTITTRSVSDRSEALYEWPKHRPGTPGLVSVRLSTVGRLTFAQVFDSYLKGKKLRIDDLSVQDSQDSLRRTVSIKIKPMQTQGEGEATMTAGHAEDLNAFAGLLSYAPDDSRVHSGLRLATETASIDVAACLRFKRDRVLHTENDELIPTTLERVVPFLQLVLTTDPNEEVMEILNQSGGSQE</sequence>
<dbReference type="EMBL" id="NBSH01000004">
    <property type="protein sequence ID" value="ORX38563.1"/>
    <property type="molecule type" value="Genomic_DNA"/>
</dbReference>
<proteinExistence type="predicted"/>
<dbReference type="RefSeq" id="XP_021872485.1">
    <property type="nucleotide sequence ID" value="XM_022018063.1"/>
</dbReference>
<dbReference type="AlphaFoldDB" id="A0A1Y1UKI6"/>
<name>A0A1Y1UKI6_9TREE</name>
<gene>
    <name evidence="1" type="ORF">BD324DRAFT_649925</name>
</gene>
<dbReference type="InParanoid" id="A0A1Y1UKI6"/>
<dbReference type="Proteomes" id="UP000193218">
    <property type="component" value="Unassembled WGS sequence"/>
</dbReference>